<reference evidence="2 3" key="1">
    <citation type="journal article" date="2019" name="Int. J. Syst. Evol. Microbiol.">
        <title>The Global Catalogue of Microorganisms (GCM) 10K type strain sequencing project: providing services to taxonomists for standard genome sequencing and annotation.</title>
        <authorList>
            <consortium name="The Broad Institute Genomics Platform"/>
            <consortium name="The Broad Institute Genome Sequencing Center for Infectious Disease"/>
            <person name="Wu L."/>
            <person name="Ma J."/>
        </authorList>
    </citation>
    <scope>NUCLEOTIDE SEQUENCE [LARGE SCALE GENOMIC DNA]</scope>
    <source>
        <strain evidence="2 3">GX21</strain>
    </source>
</reference>
<evidence type="ECO:0000256" key="1">
    <source>
        <dbReference type="SAM" id="Phobius"/>
    </source>
</evidence>
<gene>
    <name evidence="2" type="ORF">ACFQKE_11810</name>
</gene>
<name>A0ABD6A0P6_9EURY</name>
<sequence>MTRESELMLYALLALPAAVVGFVLLLMGPVGWFVAGFLGIAVIGVAAMRGESNDGDDPDRTNCTHCGSRTAADDACEYCGEPP</sequence>
<keyword evidence="1" id="KW-0472">Membrane</keyword>
<dbReference type="AlphaFoldDB" id="A0ABD6A0P6"/>
<proteinExistence type="predicted"/>
<feature type="transmembrane region" description="Helical" evidence="1">
    <location>
        <begin position="32"/>
        <end position="50"/>
    </location>
</feature>
<dbReference type="Proteomes" id="UP001596434">
    <property type="component" value="Unassembled WGS sequence"/>
</dbReference>
<keyword evidence="1" id="KW-0812">Transmembrane</keyword>
<evidence type="ECO:0000313" key="2">
    <source>
        <dbReference type="EMBL" id="MFC7255967.1"/>
    </source>
</evidence>
<comment type="caution">
    <text evidence="2">The sequence shown here is derived from an EMBL/GenBank/DDBJ whole genome shotgun (WGS) entry which is preliminary data.</text>
</comment>
<accession>A0ABD6A0P6</accession>
<dbReference type="EMBL" id="JBHTAT010000001">
    <property type="protein sequence ID" value="MFC7255967.1"/>
    <property type="molecule type" value="Genomic_DNA"/>
</dbReference>
<dbReference type="GeneID" id="96954346"/>
<keyword evidence="1" id="KW-1133">Transmembrane helix</keyword>
<organism evidence="2 3">
    <name type="scientific">Haloplanus litoreus</name>
    <dbReference type="NCBI Taxonomy" id="767515"/>
    <lineage>
        <taxon>Archaea</taxon>
        <taxon>Methanobacteriati</taxon>
        <taxon>Methanobacteriota</taxon>
        <taxon>Stenosarchaea group</taxon>
        <taxon>Halobacteria</taxon>
        <taxon>Halobacteriales</taxon>
        <taxon>Haloferacaceae</taxon>
        <taxon>Haloplanus</taxon>
    </lineage>
</organism>
<evidence type="ECO:0000313" key="3">
    <source>
        <dbReference type="Proteomes" id="UP001596434"/>
    </source>
</evidence>
<dbReference type="RefSeq" id="WP_379704373.1">
    <property type="nucleotide sequence ID" value="NZ_JBHTAT010000001.1"/>
</dbReference>
<keyword evidence="3" id="KW-1185">Reference proteome</keyword>
<protein>
    <recommendedName>
        <fullName evidence="4">Zinc-ribbon domain-containing protein</fullName>
    </recommendedName>
</protein>
<feature type="transmembrane region" description="Helical" evidence="1">
    <location>
        <begin position="7"/>
        <end position="26"/>
    </location>
</feature>
<evidence type="ECO:0008006" key="4">
    <source>
        <dbReference type="Google" id="ProtNLM"/>
    </source>
</evidence>